<keyword evidence="8" id="KW-0175">Coiled coil</keyword>
<keyword evidence="3" id="KW-0813">Transport</keyword>
<dbReference type="GO" id="GO:0005829">
    <property type="term" value="C:cytosol"/>
    <property type="evidence" value="ECO:0007669"/>
    <property type="project" value="TreeGrafter"/>
</dbReference>
<protein>
    <recommendedName>
        <fullName evidence="7">Flagellar assembly protein FliH</fullName>
    </recommendedName>
</protein>
<dbReference type="NCBIfam" id="TIGR03825">
    <property type="entry name" value="FliH_bacil"/>
    <property type="match status" value="1"/>
</dbReference>
<keyword evidence="5" id="KW-0653">Protein transport</keyword>
<dbReference type="InterPro" id="IPR022524">
    <property type="entry name" value="FliH_Bacilli"/>
</dbReference>
<dbReference type="InterPro" id="IPR051472">
    <property type="entry name" value="T3SS_Stator/FliH"/>
</dbReference>
<keyword evidence="10" id="KW-0966">Cell projection</keyword>
<proteinExistence type="inferred from homology"/>
<dbReference type="Proteomes" id="UP000321901">
    <property type="component" value="Unassembled WGS sequence"/>
</dbReference>
<evidence type="ECO:0000256" key="1">
    <source>
        <dbReference type="ARBA" id="ARBA00003041"/>
    </source>
</evidence>
<keyword evidence="4" id="KW-1005">Bacterial flagellum biogenesis</keyword>
<name>A0A511Z3L5_9BACL</name>
<gene>
    <name evidence="10" type="primary">fliH</name>
    <name evidence="10" type="ORF">SLU01_03410</name>
</gene>
<feature type="coiled-coil region" evidence="8">
    <location>
        <begin position="50"/>
        <end position="81"/>
    </location>
</feature>
<keyword evidence="10" id="KW-0969">Cilium</keyword>
<dbReference type="PANTHER" id="PTHR34982:SF1">
    <property type="entry name" value="FLAGELLAR ASSEMBLY PROTEIN FLIH"/>
    <property type="match status" value="1"/>
</dbReference>
<evidence type="ECO:0000256" key="8">
    <source>
        <dbReference type="SAM" id="Coils"/>
    </source>
</evidence>
<evidence type="ECO:0000256" key="3">
    <source>
        <dbReference type="ARBA" id="ARBA00022448"/>
    </source>
</evidence>
<dbReference type="InterPro" id="IPR018035">
    <property type="entry name" value="Flagellar_FliH/T3SS_HrpE"/>
</dbReference>
<comment type="function">
    <text evidence="1">Needed for flagellar regrowth and assembly.</text>
</comment>
<dbReference type="OrthoDB" id="19020at2"/>
<comment type="similarity">
    <text evidence="2">Belongs to the FliH family.</text>
</comment>
<evidence type="ECO:0000256" key="4">
    <source>
        <dbReference type="ARBA" id="ARBA00022795"/>
    </source>
</evidence>
<dbReference type="PANTHER" id="PTHR34982">
    <property type="entry name" value="YOP PROTEINS TRANSLOCATION PROTEIN L"/>
    <property type="match status" value="1"/>
</dbReference>
<keyword evidence="10" id="KW-0282">Flagellum</keyword>
<feature type="domain" description="Flagellar assembly protein FliH/Type III secretion system HrpE" evidence="9">
    <location>
        <begin position="126"/>
        <end position="243"/>
    </location>
</feature>
<evidence type="ECO:0000256" key="6">
    <source>
        <dbReference type="ARBA" id="ARBA00023225"/>
    </source>
</evidence>
<evidence type="ECO:0000259" key="9">
    <source>
        <dbReference type="Pfam" id="PF02108"/>
    </source>
</evidence>
<organism evidence="10 11">
    <name type="scientific">Sporosarcina luteola</name>
    <dbReference type="NCBI Taxonomy" id="582850"/>
    <lineage>
        <taxon>Bacteria</taxon>
        <taxon>Bacillati</taxon>
        <taxon>Bacillota</taxon>
        <taxon>Bacilli</taxon>
        <taxon>Bacillales</taxon>
        <taxon>Caryophanaceae</taxon>
        <taxon>Sporosarcina</taxon>
    </lineage>
</organism>
<evidence type="ECO:0000256" key="5">
    <source>
        <dbReference type="ARBA" id="ARBA00022927"/>
    </source>
</evidence>
<evidence type="ECO:0000313" key="10">
    <source>
        <dbReference type="EMBL" id="GEN82029.1"/>
    </source>
</evidence>
<dbReference type="EMBL" id="BJYL01000004">
    <property type="protein sequence ID" value="GEN82029.1"/>
    <property type="molecule type" value="Genomic_DNA"/>
</dbReference>
<dbReference type="GO" id="GO:0044781">
    <property type="term" value="P:bacterial-type flagellum organization"/>
    <property type="evidence" value="ECO:0007669"/>
    <property type="project" value="UniProtKB-KW"/>
</dbReference>
<dbReference type="AlphaFoldDB" id="A0A511Z3L5"/>
<evidence type="ECO:0000256" key="2">
    <source>
        <dbReference type="ARBA" id="ARBA00006602"/>
    </source>
</evidence>
<dbReference type="GO" id="GO:0015031">
    <property type="term" value="P:protein transport"/>
    <property type="evidence" value="ECO:0007669"/>
    <property type="project" value="UniProtKB-KW"/>
</dbReference>
<comment type="caution">
    <text evidence="10">The sequence shown here is derived from an EMBL/GenBank/DDBJ whole genome shotgun (WGS) entry which is preliminary data.</text>
</comment>
<sequence>MSNIFRSSRTISEEGKVKEITIRNMNMPTNDGKEEVLTKEILFQERDRMLMDARKLIEIEKANLEQMRQTTLEDIEAMQTAWAEEKTVLQQQAYDEGFQVGFEEGRNKALSEMQSAVKTANDMTLQSHENALKHLENQERVILDIALGAAERIIGKSLNESEDVYLSIVKRGLKEAREMKEIKLYVSLDHYEIISANRAELAAIFPPDVPFLIFANDDFDVNDCIIETNHGRIVVSVDEQLNELKEKLVELMESGD</sequence>
<reference evidence="10 11" key="1">
    <citation type="submission" date="2019-07" db="EMBL/GenBank/DDBJ databases">
        <title>Whole genome shotgun sequence of Sporosarcina luteola NBRC 105378.</title>
        <authorList>
            <person name="Hosoyama A."/>
            <person name="Uohara A."/>
            <person name="Ohji S."/>
            <person name="Ichikawa N."/>
        </authorList>
    </citation>
    <scope>NUCLEOTIDE SEQUENCE [LARGE SCALE GENOMIC DNA]</scope>
    <source>
        <strain evidence="10 11">NBRC 105378</strain>
    </source>
</reference>
<accession>A0A511Z3L5</accession>
<evidence type="ECO:0000256" key="7">
    <source>
        <dbReference type="NCBIfam" id="TIGR03825"/>
    </source>
</evidence>
<evidence type="ECO:0000313" key="11">
    <source>
        <dbReference type="Proteomes" id="UP000321901"/>
    </source>
</evidence>
<dbReference type="Pfam" id="PF02108">
    <property type="entry name" value="FliH"/>
    <property type="match status" value="1"/>
</dbReference>
<keyword evidence="6" id="KW-1006">Bacterial flagellum protein export</keyword>
<keyword evidence="11" id="KW-1185">Reference proteome</keyword>